<dbReference type="Gene3D" id="3.60.60.10">
    <property type="entry name" value="Penicillin V Acylase, Chain A"/>
    <property type="match status" value="1"/>
</dbReference>
<protein>
    <submittedName>
        <fullName evidence="10">Secernin-3</fullName>
    </submittedName>
</protein>
<dbReference type="OrthoDB" id="15717at2759"/>
<keyword evidence="11" id="KW-1185">Reference proteome</keyword>
<keyword evidence="2" id="KW-0001">2Fe-2S</keyword>
<dbReference type="GO" id="GO:0070004">
    <property type="term" value="F:cysteine-type exopeptidase activity"/>
    <property type="evidence" value="ECO:0007669"/>
    <property type="project" value="InterPro"/>
</dbReference>
<feature type="transmembrane region" description="Helical" evidence="8">
    <location>
        <begin position="634"/>
        <end position="654"/>
    </location>
</feature>
<dbReference type="GO" id="GO:0051537">
    <property type="term" value="F:2 iron, 2 sulfur cluster binding"/>
    <property type="evidence" value="ECO:0007669"/>
    <property type="project" value="UniProtKB-KW"/>
</dbReference>
<dbReference type="Pfam" id="PF03577">
    <property type="entry name" value="Peptidase_C69"/>
    <property type="match status" value="1"/>
</dbReference>
<comment type="caution">
    <text evidence="10">The sequence shown here is derived from an EMBL/GenBank/DDBJ whole genome shotgun (WGS) entry which is preliminary data.</text>
</comment>
<keyword evidence="8" id="KW-0472">Membrane</keyword>
<dbReference type="InterPro" id="IPR018967">
    <property type="entry name" value="FeS-contain_CDGSH-typ"/>
</dbReference>
<dbReference type="PANTHER" id="PTHR12994:SF17">
    <property type="entry name" value="LD30995P"/>
    <property type="match status" value="1"/>
</dbReference>
<feature type="domain" description="Iron-binding zinc finger CDGSH type" evidence="9">
    <location>
        <begin position="528"/>
        <end position="566"/>
    </location>
</feature>
<dbReference type="EMBL" id="JYDI01000331">
    <property type="protein sequence ID" value="KRY45764.1"/>
    <property type="molecule type" value="Genomic_DNA"/>
</dbReference>
<reference evidence="10 11" key="1">
    <citation type="submission" date="2015-01" db="EMBL/GenBank/DDBJ databases">
        <title>Evolution of Trichinella species and genotypes.</title>
        <authorList>
            <person name="Korhonen P.K."/>
            <person name="Edoardo P."/>
            <person name="Giuseppe L.R."/>
            <person name="Gasser R.B."/>
        </authorList>
    </citation>
    <scope>NUCLEOTIDE SEQUENCE [LARGE SCALE GENOMIC DNA]</scope>
    <source>
        <strain evidence="10">ISS120</strain>
    </source>
</reference>
<evidence type="ECO:0000256" key="7">
    <source>
        <dbReference type="SAM" id="MobiDB-lite"/>
    </source>
</evidence>
<feature type="non-terminal residue" evidence="10">
    <location>
        <position position="956"/>
    </location>
</feature>
<keyword evidence="3" id="KW-0479">Metal-binding</keyword>
<dbReference type="GO" id="GO:0005737">
    <property type="term" value="C:cytoplasm"/>
    <property type="evidence" value="ECO:0007669"/>
    <property type="project" value="UniProtKB-ARBA"/>
</dbReference>
<sequence>MYLSSASNMHCKGCDTFVVLPTYTENRLVIFGKNSDRPCNEVQEVIYIPAADHGADAKLKCTYIEIDQVPHTFAVVLSKPAWMWGAEMGSNEHGVVIGNEAVFTKLNSSDDSVERLLGMDLLRLGLERSKTARESVDVISSLLEKYGQGGRCSDEMDMTYHNSFLMADRHEAWVLETAGRHWAAERVEGFRNISNNLTISTNIQLLSKDAKKTALDNGWWTEDVPFDFSAIFGKNGCDPRQIAGHQLLLKYTSNKNFTVENMISILRNEESGICMGLGVCEHVNIGFQVSILPSDSSLQCFHFFTGTPDPRSSGFKPFVFSDGCVGSPFTESPKFPDDKDPAKCIPRFKKTVDRRHALYKAHQEIESSGSRKQKAVENLMEIEKNLLTDVMNALQSKEHITDAHLLYKEANCLFLSRLCTVMRSRVIITQLVRRKTGWGPNTYYKKGTTFVGVAPSPLKYYTIWQKKPEEPYGLQGSNHLLPEYGKVYSRLPIKVKFEKDKKYAWCSCGYSHSQPYCDGSHNRENTRLRPVRYISDKDEEVWLCNCKQTKNRPFCDGTHKSLPSIELGKQVTTFKPEIAYLDAGIFEQSDRAAMPLAKTRPPHHCLVLYELSVGTNSIRTFLYNVFKIVEVTTLTTVLLSSTLIFAVLMCFFGLRYLEKCPIRDEIPVYLVVGGSCLLLLVAMLFCSRLHLQKEPDAEEQELQENNNACSRNDSAGENFRFTRLAARNTKLLLLVCYLFWFALGNYWVFSVYKPPFSQSERSPTPRRLCAQQVYLFALMQILLSYVVLGLLLLVLSLLNSLTKIRVAKRRLPSAYGPLGLIERFHALRQREGQTIQQYAQEVAELGCRACVSERDLGARFASGITSWDVYRAIWLQEPPTLAEAWKLAGQQGHPKCRQPHGEDRGGPAYRRLDWRDGKLCQERSRMLQLRQFEPPQTQVPPWKTTQPKIVKNHEPL</sequence>
<keyword evidence="5" id="KW-0411">Iron-sulfur</keyword>
<feature type="domain" description="Iron-binding zinc finger CDGSH type" evidence="9">
    <location>
        <begin position="490"/>
        <end position="527"/>
    </location>
</feature>
<evidence type="ECO:0000313" key="11">
    <source>
        <dbReference type="Proteomes" id="UP000054653"/>
    </source>
</evidence>
<feature type="region of interest" description="Disordered" evidence="7">
    <location>
        <begin position="932"/>
        <end position="956"/>
    </location>
</feature>
<evidence type="ECO:0000256" key="4">
    <source>
        <dbReference type="ARBA" id="ARBA00023004"/>
    </source>
</evidence>
<evidence type="ECO:0000256" key="6">
    <source>
        <dbReference type="ARBA" id="ARBA00034078"/>
    </source>
</evidence>
<dbReference type="Pfam" id="PF09360">
    <property type="entry name" value="zf-CDGSH"/>
    <property type="match status" value="2"/>
</dbReference>
<feature type="transmembrane region" description="Helical" evidence="8">
    <location>
        <begin position="666"/>
        <end position="685"/>
    </location>
</feature>
<evidence type="ECO:0000256" key="1">
    <source>
        <dbReference type="ARBA" id="ARBA00005705"/>
    </source>
</evidence>
<dbReference type="AlphaFoldDB" id="A0A0V1C8V6"/>
<accession>A0A0V1C8V6</accession>
<evidence type="ECO:0000259" key="9">
    <source>
        <dbReference type="SMART" id="SM00704"/>
    </source>
</evidence>
<dbReference type="SMART" id="SM00704">
    <property type="entry name" value="ZnF_CDGSH"/>
    <property type="match status" value="2"/>
</dbReference>
<dbReference type="GO" id="GO:0046872">
    <property type="term" value="F:metal ion binding"/>
    <property type="evidence" value="ECO:0007669"/>
    <property type="project" value="UniProtKB-KW"/>
</dbReference>
<dbReference type="GO" id="GO:0006508">
    <property type="term" value="P:proteolysis"/>
    <property type="evidence" value="ECO:0007669"/>
    <property type="project" value="InterPro"/>
</dbReference>
<dbReference type="Gene3D" id="3.40.5.90">
    <property type="entry name" value="CDGSH iron-sulfur domain, mitoNEET-type"/>
    <property type="match status" value="2"/>
</dbReference>
<evidence type="ECO:0000256" key="2">
    <source>
        <dbReference type="ARBA" id="ARBA00022714"/>
    </source>
</evidence>
<dbReference type="InterPro" id="IPR005322">
    <property type="entry name" value="Peptidase_C69"/>
</dbReference>
<dbReference type="InterPro" id="IPR042216">
    <property type="entry name" value="MitoNEET_CISD"/>
</dbReference>
<keyword evidence="4" id="KW-0408">Iron</keyword>
<dbReference type="GO" id="GO:0016805">
    <property type="term" value="F:dipeptidase activity"/>
    <property type="evidence" value="ECO:0007669"/>
    <property type="project" value="InterPro"/>
</dbReference>
<keyword evidence="8" id="KW-0812">Transmembrane</keyword>
<comment type="similarity">
    <text evidence="1">Belongs to the peptidase C69 family. Secernin subfamily.</text>
</comment>
<keyword evidence="8" id="KW-1133">Transmembrane helix</keyword>
<dbReference type="PANTHER" id="PTHR12994">
    <property type="entry name" value="SECERNIN"/>
    <property type="match status" value="1"/>
</dbReference>
<comment type="cofactor">
    <cofactor evidence="6">
        <name>[2Fe-2S] cluster</name>
        <dbReference type="ChEBI" id="CHEBI:190135"/>
    </cofactor>
</comment>
<organism evidence="10 11">
    <name type="scientific">Trichinella britovi</name>
    <name type="common">Parasitic roundworm</name>
    <dbReference type="NCBI Taxonomy" id="45882"/>
    <lineage>
        <taxon>Eukaryota</taxon>
        <taxon>Metazoa</taxon>
        <taxon>Ecdysozoa</taxon>
        <taxon>Nematoda</taxon>
        <taxon>Enoplea</taxon>
        <taxon>Dorylaimia</taxon>
        <taxon>Trichinellida</taxon>
        <taxon>Trichinellidae</taxon>
        <taxon>Trichinella</taxon>
    </lineage>
</organism>
<evidence type="ECO:0000256" key="3">
    <source>
        <dbReference type="ARBA" id="ARBA00022723"/>
    </source>
</evidence>
<gene>
    <name evidence="10" type="primary">SCRN3</name>
    <name evidence="10" type="ORF">T03_3200</name>
</gene>
<feature type="transmembrane region" description="Helical" evidence="8">
    <location>
        <begin position="773"/>
        <end position="798"/>
    </location>
</feature>
<name>A0A0V1C8V6_TRIBR</name>
<dbReference type="Proteomes" id="UP000054653">
    <property type="component" value="Unassembled WGS sequence"/>
</dbReference>
<evidence type="ECO:0000256" key="8">
    <source>
        <dbReference type="SAM" id="Phobius"/>
    </source>
</evidence>
<feature type="transmembrane region" description="Helical" evidence="8">
    <location>
        <begin position="731"/>
        <end position="752"/>
    </location>
</feature>
<dbReference type="STRING" id="45882.A0A0V1C8V6"/>
<evidence type="ECO:0000256" key="5">
    <source>
        <dbReference type="ARBA" id="ARBA00023014"/>
    </source>
</evidence>
<proteinExistence type="inferred from homology"/>
<evidence type="ECO:0000313" key="10">
    <source>
        <dbReference type="EMBL" id="KRY45764.1"/>
    </source>
</evidence>